<organism evidence="8 9">
    <name type="scientific">Poecilia formosa</name>
    <name type="common">Amazon molly</name>
    <name type="synonym">Limia formosa</name>
    <dbReference type="NCBI Taxonomy" id="48698"/>
    <lineage>
        <taxon>Eukaryota</taxon>
        <taxon>Metazoa</taxon>
        <taxon>Chordata</taxon>
        <taxon>Craniata</taxon>
        <taxon>Vertebrata</taxon>
        <taxon>Euteleostomi</taxon>
        <taxon>Actinopterygii</taxon>
        <taxon>Neopterygii</taxon>
        <taxon>Teleostei</taxon>
        <taxon>Neoteleostei</taxon>
        <taxon>Acanthomorphata</taxon>
        <taxon>Ovalentaria</taxon>
        <taxon>Atherinomorphae</taxon>
        <taxon>Cyprinodontiformes</taxon>
        <taxon>Poeciliidae</taxon>
        <taxon>Poeciliinae</taxon>
        <taxon>Poecilia</taxon>
    </lineage>
</organism>
<evidence type="ECO:0000313" key="8">
    <source>
        <dbReference type="Ensembl" id="ENSPFOP00000014003.2"/>
    </source>
</evidence>
<evidence type="ECO:0000256" key="6">
    <source>
        <dbReference type="PROSITE-ProRule" id="PRU00221"/>
    </source>
</evidence>
<sequence>MDPVDSGQGLDTPSQQDIYLSSSSRGRQRKRNSKYVDFETNDTDIVKSVKQKSTRKSVGKGATSRKTPTKRRKTKTPEQQTTNGEKESPQTIPADSVDTVITPRKPKRPRKTQPAETASAPGDLPTGETGGGVVENSVHQENGSLKPKRKYVRKKPVEEVKDPPDEEKPDPPAEPDEEVQTGGRRRRGAAKAALKYLQLLAKEVFSHPRDELDSKLHEDEESEQKSSKQTKGRKRKVDDVEKDFVPNMEDEEADEEEEYEYEEVSDAESDFGEREKFHPVFHQPRSSNGKPHNGIDFNTIRTILDSAEMTKKFREENYSSWVFPEWVPSTNNWEPVPENELEKYLPQELESAAFKVSRDNLNQEETPLLRLSRFESMAAHPGHWDMFLFAGGPVWALEWCPSPDGAPASQYIALACHRGMDDLHYVNQTYSEPGLVQLWDCGKLEYNKKPDSQPFLVYGLAQDKGFIWQLKWCPAGGWELPDSVRKAPFLPRLGLLAVATSSGVVTIYSLPHPDALLSNTKLTHPERNDEKPPIYKARGVITLKLGCIKSPREERSGQVLSMDWLPQKPHNIMAVGFYDGVVGLFDLCTKSSLLRVREPDRSLTLLPYRSILAHDNAVRALVFCPASRYLLTSAGEDRCLKTWDLRRLSNMVKVQKRYLTTELCWPLDSPGVLVAQESAFVPRSSVGVHYVDHYLRSYFAIPRSTSVWSLSYSDWLHTVMSSDMLGELILSILPLPNCSVKKTSLRRFPAYITSLEPYEAQEGQNKGEEEEGQEPGETVDDEDNEGGRVGGDSRLHLQFQTYKQAVKKYYLHFKDLDMRCLTGLSKHALWKHMQSTELTAVTDLDDMPLAALYKARFNPNMSSHVWVGSAGQTGLVRLHCARSFITPQLKTMISNHQAQFSALYSAQNRSDGVQTAAEQREQHSLPHCTATR</sequence>
<dbReference type="eggNOG" id="ENOG502RAA6">
    <property type="taxonomic scope" value="Eukaryota"/>
</dbReference>
<dbReference type="Ensembl" id="ENSPFOT00000014022.2">
    <property type="protein sequence ID" value="ENSPFOP00000014003.2"/>
    <property type="gene ID" value="ENSPFOG00000013947.2"/>
</dbReference>
<proteinExistence type="predicted"/>
<evidence type="ECO:0000256" key="2">
    <source>
        <dbReference type="ARBA" id="ARBA00022574"/>
    </source>
</evidence>
<feature type="compositionally biased region" description="Polar residues" evidence="7">
    <location>
        <begin position="78"/>
        <end position="93"/>
    </location>
</feature>
<dbReference type="RefSeq" id="XP_016533372.1">
    <property type="nucleotide sequence ID" value="XM_016677886.1"/>
</dbReference>
<dbReference type="AlphaFoldDB" id="A0A087Y7K0"/>
<dbReference type="InterPro" id="IPR019775">
    <property type="entry name" value="WD40_repeat_CS"/>
</dbReference>
<feature type="region of interest" description="Disordered" evidence="7">
    <location>
        <begin position="209"/>
        <end position="261"/>
    </location>
</feature>
<feature type="region of interest" description="Disordered" evidence="7">
    <location>
        <begin position="1"/>
        <end position="190"/>
    </location>
</feature>
<feature type="region of interest" description="Disordered" evidence="7">
    <location>
        <begin position="759"/>
        <end position="792"/>
    </location>
</feature>
<feature type="compositionally biased region" description="Polar residues" evidence="7">
    <location>
        <begin position="9"/>
        <end position="25"/>
    </location>
</feature>
<dbReference type="GO" id="GO:0000127">
    <property type="term" value="C:transcription factor TFIIIC complex"/>
    <property type="evidence" value="ECO:0007669"/>
    <property type="project" value="TreeGrafter"/>
</dbReference>
<evidence type="ECO:0000256" key="7">
    <source>
        <dbReference type="SAM" id="MobiDB-lite"/>
    </source>
</evidence>
<dbReference type="PROSITE" id="PS50082">
    <property type="entry name" value="WD_REPEATS_2"/>
    <property type="match status" value="1"/>
</dbReference>
<keyword evidence="5" id="KW-0539">Nucleus</keyword>
<keyword evidence="2 6" id="KW-0853">WD repeat</keyword>
<keyword evidence="3" id="KW-0677">Repeat</keyword>
<dbReference type="SUPFAM" id="SSF50978">
    <property type="entry name" value="WD40 repeat-like"/>
    <property type="match status" value="1"/>
</dbReference>
<accession>A0A087Y7K0</accession>
<feature type="compositionally biased region" description="Basic and acidic residues" evidence="7">
    <location>
        <begin position="209"/>
        <end position="226"/>
    </location>
</feature>
<reference evidence="8" key="2">
    <citation type="submission" date="2025-08" db="UniProtKB">
        <authorList>
            <consortium name="Ensembl"/>
        </authorList>
    </citation>
    <scope>IDENTIFICATION</scope>
</reference>
<dbReference type="STRING" id="48698.ENSPFOP00000014003"/>
<keyword evidence="9" id="KW-1185">Reference proteome</keyword>
<evidence type="ECO:0000256" key="5">
    <source>
        <dbReference type="ARBA" id="ARBA00023242"/>
    </source>
</evidence>
<evidence type="ECO:0000256" key="1">
    <source>
        <dbReference type="ARBA" id="ARBA00004123"/>
    </source>
</evidence>
<feature type="compositionally biased region" description="Acidic residues" evidence="7">
    <location>
        <begin position="164"/>
        <end position="179"/>
    </location>
</feature>
<dbReference type="SMART" id="SM00320">
    <property type="entry name" value="WD40"/>
    <property type="match status" value="3"/>
</dbReference>
<dbReference type="Proteomes" id="UP000028760">
    <property type="component" value="Unassembled WGS sequence"/>
</dbReference>
<evidence type="ECO:0000256" key="4">
    <source>
        <dbReference type="ARBA" id="ARBA00023163"/>
    </source>
</evidence>
<feature type="compositionally biased region" description="Acidic residues" evidence="7">
    <location>
        <begin position="248"/>
        <end position="261"/>
    </location>
</feature>
<dbReference type="KEGG" id="pfor:103146733"/>
<dbReference type="PANTHER" id="PTHR15052:SF2">
    <property type="entry name" value="GENERAL TRANSCRIPTION FACTOR 3C POLYPEPTIDE 2"/>
    <property type="match status" value="1"/>
</dbReference>
<dbReference type="OrthoDB" id="4703at2759"/>
<dbReference type="InterPro" id="IPR001680">
    <property type="entry name" value="WD40_rpt"/>
</dbReference>
<dbReference type="PROSITE" id="PS00678">
    <property type="entry name" value="WD_REPEATS_1"/>
    <property type="match status" value="1"/>
</dbReference>
<comment type="subcellular location">
    <subcellularLocation>
        <location evidence="1">Nucleus</location>
    </subcellularLocation>
</comment>
<dbReference type="PANTHER" id="PTHR15052">
    <property type="entry name" value="RNA POLYMERASE III TRANSCRIPTION INITIATION FACTOR COMPLEX SUBUNIT"/>
    <property type="match status" value="1"/>
</dbReference>
<dbReference type="RefSeq" id="XP_016533371.1">
    <property type="nucleotide sequence ID" value="XM_016677885.1"/>
</dbReference>
<dbReference type="GO" id="GO:0006383">
    <property type="term" value="P:transcription by RNA polymerase III"/>
    <property type="evidence" value="ECO:0007669"/>
    <property type="project" value="TreeGrafter"/>
</dbReference>
<reference evidence="8" key="3">
    <citation type="submission" date="2025-09" db="UniProtKB">
        <authorList>
            <consortium name="Ensembl"/>
        </authorList>
    </citation>
    <scope>IDENTIFICATION</scope>
</reference>
<dbReference type="InterPro" id="IPR036322">
    <property type="entry name" value="WD40_repeat_dom_sf"/>
</dbReference>
<dbReference type="EMBL" id="AYCK01010363">
    <property type="status" value="NOT_ANNOTATED_CDS"/>
    <property type="molecule type" value="Genomic_DNA"/>
</dbReference>
<feature type="repeat" description="WD" evidence="6">
    <location>
        <begin position="611"/>
        <end position="653"/>
    </location>
</feature>
<dbReference type="GeneTree" id="ENSGT00390000018632"/>
<dbReference type="Pfam" id="PF00400">
    <property type="entry name" value="WD40"/>
    <property type="match status" value="1"/>
</dbReference>
<dbReference type="InterPro" id="IPR015943">
    <property type="entry name" value="WD40/YVTN_repeat-like_dom_sf"/>
</dbReference>
<feature type="compositionally biased region" description="Basic residues" evidence="7">
    <location>
        <begin position="49"/>
        <end position="58"/>
    </location>
</feature>
<dbReference type="OMA" id="GFIWQLK"/>
<dbReference type="Gene3D" id="2.130.10.10">
    <property type="entry name" value="YVTN repeat-like/Quinoprotein amine dehydrogenase"/>
    <property type="match status" value="1"/>
</dbReference>
<evidence type="ECO:0000256" key="3">
    <source>
        <dbReference type="ARBA" id="ARBA00022737"/>
    </source>
</evidence>
<dbReference type="CTD" id="2976"/>
<evidence type="ECO:0000313" key="9">
    <source>
        <dbReference type="Proteomes" id="UP000028760"/>
    </source>
</evidence>
<reference evidence="9" key="1">
    <citation type="submission" date="2013-10" db="EMBL/GenBank/DDBJ databases">
        <authorList>
            <person name="Schartl M."/>
            <person name="Warren W."/>
        </authorList>
    </citation>
    <scope>NUCLEOTIDE SEQUENCE [LARGE SCALE GENOMIC DNA]</scope>
    <source>
        <strain evidence="9">female</strain>
    </source>
</reference>
<dbReference type="GO" id="GO:0005634">
    <property type="term" value="C:nucleus"/>
    <property type="evidence" value="ECO:0007669"/>
    <property type="project" value="UniProtKB-SubCell"/>
</dbReference>
<name>A0A087Y7K0_POEFO</name>
<keyword evidence="4" id="KW-0804">Transcription</keyword>
<dbReference type="RefSeq" id="XP_007564814.1">
    <property type="nucleotide sequence ID" value="XM_007564752.2"/>
</dbReference>
<dbReference type="PROSITE" id="PS50294">
    <property type="entry name" value="WD_REPEATS_REGION"/>
    <property type="match status" value="1"/>
</dbReference>
<feature type="compositionally biased region" description="Acidic residues" evidence="7">
    <location>
        <begin position="768"/>
        <end position="784"/>
    </location>
</feature>
<dbReference type="GeneID" id="103146733"/>
<protein>
    <submittedName>
        <fullName evidence="8">General transcription factor IIIC, polypeptide 2, beta</fullName>
    </submittedName>
</protein>
<dbReference type="InterPro" id="IPR052416">
    <property type="entry name" value="GTF3C_component"/>
</dbReference>